<evidence type="ECO:0000256" key="8">
    <source>
        <dbReference type="ARBA" id="ARBA00022529"/>
    </source>
</evidence>
<feature type="compositionally biased region" description="Basic and acidic residues" evidence="19">
    <location>
        <begin position="824"/>
        <end position="844"/>
    </location>
</feature>
<dbReference type="PANTHER" id="PTHR45828">
    <property type="entry name" value="CYTOCHROME B561/FERRIC REDUCTASE TRANSMEMBRANE"/>
    <property type="match status" value="1"/>
</dbReference>
<keyword evidence="12" id="KW-0391">Immunity</keyword>
<evidence type="ECO:0008006" key="26">
    <source>
        <dbReference type="Google" id="ProtNLM"/>
    </source>
</evidence>
<keyword evidence="8" id="KW-0929">Antimicrobial</keyword>
<feature type="compositionally biased region" description="Polar residues" evidence="19">
    <location>
        <begin position="759"/>
        <end position="768"/>
    </location>
</feature>
<evidence type="ECO:0000313" key="25">
    <source>
        <dbReference type="Proteomes" id="UP001142055"/>
    </source>
</evidence>
<evidence type="ECO:0000256" key="6">
    <source>
        <dbReference type="ARBA" id="ARBA00022448"/>
    </source>
</evidence>
<accession>A0A9Q0M7D4</accession>
<dbReference type="PROSITE" id="PS51019">
    <property type="entry name" value="REELIN"/>
    <property type="match status" value="1"/>
</dbReference>
<dbReference type="PANTHER" id="PTHR45828:SF9">
    <property type="entry name" value="CELL WALL INTEGRITY AND STRESS RESPONSE COMPONENT 4-LIKE-RELATED"/>
    <property type="match status" value="1"/>
</dbReference>
<keyword evidence="6" id="KW-0813">Transport</keyword>
<dbReference type="PROSITE" id="PS50939">
    <property type="entry name" value="CYTOCHROME_B561"/>
    <property type="match status" value="1"/>
</dbReference>
<protein>
    <recommendedName>
        <fullName evidence="26">Ferric-chelate reductase 1</fullName>
    </recommendedName>
</protein>
<dbReference type="CDD" id="cd08760">
    <property type="entry name" value="Cyt_b561_FRRS1_like"/>
    <property type="match status" value="1"/>
</dbReference>
<dbReference type="SMART" id="SM00665">
    <property type="entry name" value="B561"/>
    <property type="match status" value="1"/>
</dbReference>
<evidence type="ECO:0000313" key="24">
    <source>
        <dbReference type="EMBL" id="KAJ6219282.1"/>
    </source>
</evidence>
<evidence type="ECO:0000256" key="19">
    <source>
        <dbReference type="SAM" id="MobiDB-lite"/>
    </source>
</evidence>
<dbReference type="InterPro" id="IPR002861">
    <property type="entry name" value="Reeler_dom"/>
</dbReference>
<proteinExistence type="inferred from homology"/>
<evidence type="ECO:0000256" key="10">
    <source>
        <dbReference type="ARBA" id="ARBA00022692"/>
    </source>
</evidence>
<dbReference type="CDD" id="cd08544">
    <property type="entry name" value="Reeler"/>
    <property type="match status" value="1"/>
</dbReference>
<dbReference type="GO" id="GO:0016020">
    <property type="term" value="C:membrane"/>
    <property type="evidence" value="ECO:0007669"/>
    <property type="project" value="UniProtKB-SubCell"/>
</dbReference>
<evidence type="ECO:0000256" key="4">
    <source>
        <dbReference type="ARBA" id="ARBA00008501"/>
    </source>
</evidence>
<dbReference type="InterPro" id="IPR005018">
    <property type="entry name" value="DOMON_domain"/>
</dbReference>
<dbReference type="GO" id="GO:0005576">
    <property type="term" value="C:extracellular region"/>
    <property type="evidence" value="ECO:0007669"/>
    <property type="project" value="UniProtKB-SubCell"/>
</dbReference>
<dbReference type="Pfam" id="PF03351">
    <property type="entry name" value="DOMON"/>
    <property type="match status" value="1"/>
</dbReference>
<evidence type="ECO:0000256" key="2">
    <source>
        <dbReference type="ARBA" id="ARBA00004141"/>
    </source>
</evidence>
<keyword evidence="14 20" id="KW-1133">Transmembrane helix</keyword>
<evidence type="ECO:0000256" key="15">
    <source>
        <dbReference type="ARBA" id="ARBA00023004"/>
    </source>
</evidence>
<feature type="domain" description="Reelin" evidence="23">
    <location>
        <begin position="35"/>
        <end position="203"/>
    </location>
</feature>
<name>A0A9Q0M7D4_BLOTA</name>
<keyword evidence="9" id="KW-0399">Innate immunity</keyword>
<keyword evidence="25" id="KW-1185">Reference proteome</keyword>
<comment type="caution">
    <text evidence="24">The sequence shown here is derived from an EMBL/GenBank/DDBJ whole genome shotgun (WGS) entry which is preliminary data.</text>
</comment>
<dbReference type="EMBL" id="JAPWDV010000002">
    <property type="protein sequence ID" value="KAJ6219282.1"/>
    <property type="molecule type" value="Genomic_DNA"/>
</dbReference>
<feature type="transmembrane region" description="Helical" evidence="20">
    <location>
        <begin position="623"/>
        <end position="644"/>
    </location>
</feature>
<keyword evidence="13" id="KW-0249">Electron transport</keyword>
<comment type="cofactor">
    <cofactor evidence="1">
        <name>heme b</name>
        <dbReference type="ChEBI" id="CHEBI:60344"/>
    </cofactor>
</comment>
<feature type="transmembrane region" description="Helical" evidence="20">
    <location>
        <begin position="486"/>
        <end position="507"/>
    </location>
</feature>
<dbReference type="InterPro" id="IPR051237">
    <property type="entry name" value="Ferric-chelate_Red/DefProt"/>
</dbReference>
<dbReference type="InterPro" id="IPR042307">
    <property type="entry name" value="Reeler_sf"/>
</dbReference>
<dbReference type="Gene3D" id="1.20.120.1770">
    <property type="match status" value="1"/>
</dbReference>
<dbReference type="InterPro" id="IPR006593">
    <property type="entry name" value="Cyt_b561/ferric_Rdtase_TM"/>
</dbReference>
<evidence type="ECO:0000256" key="1">
    <source>
        <dbReference type="ARBA" id="ARBA00001970"/>
    </source>
</evidence>
<keyword evidence="17 20" id="KW-0472">Membrane</keyword>
<dbReference type="Proteomes" id="UP001142055">
    <property type="component" value="Chromosome 2"/>
</dbReference>
<evidence type="ECO:0000256" key="11">
    <source>
        <dbReference type="ARBA" id="ARBA00022729"/>
    </source>
</evidence>
<dbReference type="GO" id="GO:0045087">
    <property type="term" value="P:innate immune response"/>
    <property type="evidence" value="ECO:0007669"/>
    <property type="project" value="UniProtKB-KW"/>
</dbReference>
<evidence type="ECO:0000256" key="5">
    <source>
        <dbReference type="ARBA" id="ARBA00009195"/>
    </source>
</evidence>
<feature type="domain" description="Cytochrome b561" evidence="22">
    <location>
        <begin position="449"/>
        <end position="646"/>
    </location>
</feature>
<feature type="compositionally biased region" description="Acidic residues" evidence="19">
    <location>
        <begin position="788"/>
        <end position="802"/>
    </location>
</feature>
<sequence length="998" mass="112993">MLVVNKQVKQFHHSGPSPYSVLQHRIKPQLILATIGLILLIWFEPIEAYSNGAPLGESCRTLYPGHGVDKQYGRSSYRVSAMRRHNDSSIVVTIYSPTDTFLGFIMQARLYSDREMLVNGQFSSDQYSRALDCLGGLKNTLTHTDNYPKYKVESVWTPPKDFVSDIVFRATVVQSKNQFWTAIDSEPIELNPSNSFGSLSNGRVNNFNIHNSNPSGPNNAPSGFVMNKDSLNNGPNGPYHVASSLSPNSPFMTVSQQPLIQRFPISSDSFRDHQFFIDYNVCSRKLCFGLPTGCLRRRNCIMLLTSTFVPYTDSTVEFEVIADHKSAFNNKRLASYGLSSSISTTSAYYSMAFSHDRIMGNDSVTDCALLSDGRPQLLHSINTGKSNEELSDTEFHGVTVVNATYSNGMLYCKWRKRRRFTLRGTRFDLKESQYYIMMAYGRLATLNNFHRKEIHMDKVVSESLIDFKLVGFISAHSKMFLVKLHASFMVLAWVGFVSIGIITARYFKPLWLSHSMFGVRIWFAIHRSCMIMSIILITIGAISIAIYAETFVVGPHQIVGCIALAMAILNPIGAIFRPDCDAENRWVFNWIHWLMGNVGHICAIAAIFLAFELTTIRLPVAFLWSIAFYLFFHLTVHSLLTLYYCNCQHTKESGDINGNGSIQSNDTSQHIDSLADTSFIRYFFILYSSNKKTIVDEQDVPQKNEIEKTNRKNPFISSLIRGVRASFRSNRWKYFVNNKDVLTTDGKVARSSNTKLHSNRFSKVNQSAIDEESEHTNQVLRDVKEVEEKENEEEEEEEEEESLTQIVIAQIEHDTSVRNLNQSKKMDSAKDGNNDNDQHQHQGSLDNEKDMIEGEHSELINQPNDSIALRSPSVKSLNEIDLKKKVKVEAKLSAPPPPVPKQSISIIQHQVSYQDEEPIYDVPPSKSLINLNTNSYSNDDSDQLQLQAVQHHIQVNKELGYYHTSSPNLLFSVSNQKTESPKAEEEIYDTPITRSVAV</sequence>
<evidence type="ECO:0000259" key="23">
    <source>
        <dbReference type="PROSITE" id="PS51019"/>
    </source>
</evidence>
<evidence type="ECO:0000256" key="17">
    <source>
        <dbReference type="ARBA" id="ARBA00023136"/>
    </source>
</evidence>
<feature type="transmembrane region" description="Helical" evidence="20">
    <location>
        <begin position="519"/>
        <end position="546"/>
    </location>
</feature>
<dbReference type="Pfam" id="PF02014">
    <property type="entry name" value="Reeler"/>
    <property type="match status" value="1"/>
</dbReference>
<feature type="domain" description="DOMON" evidence="21">
    <location>
        <begin position="312"/>
        <end position="441"/>
    </location>
</feature>
<keyword evidence="7" id="KW-0964">Secreted</keyword>
<keyword evidence="11" id="KW-0732">Signal</keyword>
<evidence type="ECO:0000256" key="16">
    <source>
        <dbReference type="ARBA" id="ARBA00023022"/>
    </source>
</evidence>
<evidence type="ECO:0000256" key="3">
    <source>
        <dbReference type="ARBA" id="ARBA00004613"/>
    </source>
</evidence>
<keyword evidence="16" id="KW-0044">Antibiotic</keyword>
<comment type="similarity">
    <text evidence="5">Belongs to the FRRS1 family.</text>
</comment>
<organism evidence="24 25">
    <name type="scientific">Blomia tropicalis</name>
    <name type="common">Mite</name>
    <dbReference type="NCBI Taxonomy" id="40697"/>
    <lineage>
        <taxon>Eukaryota</taxon>
        <taxon>Metazoa</taxon>
        <taxon>Ecdysozoa</taxon>
        <taxon>Arthropoda</taxon>
        <taxon>Chelicerata</taxon>
        <taxon>Arachnida</taxon>
        <taxon>Acari</taxon>
        <taxon>Acariformes</taxon>
        <taxon>Sarcoptiformes</taxon>
        <taxon>Astigmata</taxon>
        <taxon>Glycyphagoidea</taxon>
        <taxon>Echimyopodidae</taxon>
        <taxon>Blomia</taxon>
    </lineage>
</organism>
<comment type="subcellular location">
    <subcellularLocation>
        <location evidence="2">Membrane</location>
        <topology evidence="2">Multi-pass membrane protein</topology>
    </subcellularLocation>
    <subcellularLocation>
        <location evidence="3">Secreted</location>
    </subcellularLocation>
</comment>
<evidence type="ECO:0000256" key="13">
    <source>
        <dbReference type="ARBA" id="ARBA00022982"/>
    </source>
</evidence>
<comment type="similarity">
    <text evidence="4">Belongs to the insect defense protein family.</text>
</comment>
<feature type="transmembrane region" description="Helical" evidence="20">
    <location>
        <begin position="590"/>
        <end position="611"/>
    </location>
</feature>
<evidence type="ECO:0000256" key="12">
    <source>
        <dbReference type="ARBA" id="ARBA00022859"/>
    </source>
</evidence>
<gene>
    <name evidence="24" type="ORF">RDWZM_005094</name>
</gene>
<dbReference type="PROSITE" id="PS50836">
    <property type="entry name" value="DOMON"/>
    <property type="match status" value="1"/>
</dbReference>
<evidence type="ECO:0000259" key="21">
    <source>
        <dbReference type="PROSITE" id="PS50836"/>
    </source>
</evidence>
<keyword evidence="18" id="KW-0325">Glycoprotein</keyword>
<evidence type="ECO:0000256" key="14">
    <source>
        <dbReference type="ARBA" id="ARBA00022989"/>
    </source>
</evidence>
<evidence type="ECO:0000259" key="22">
    <source>
        <dbReference type="PROSITE" id="PS50939"/>
    </source>
</evidence>
<evidence type="ECO:0000256" key="7">
    <source>
        <dbReference type="ARBA" id="ARBA00022525"/>
    </source>
</evidence>
<evidence type="ECO:0000256" key="9">
    <source>
        <dbReference type="ARBA" id="ARBA00022588"/>
    </source>
</evidence>
<evidence type="ECO:0000256" key="20">
    <source>
        <dbReference type="SAM" id="Phobius"/>
    </source>
</evidence>
<feature type="transmembrane region" description="Helical" evidence="20">
    <location>
        <begin position="558"/>
        <end position="578"/>
    </location>
</feature>
<dbReference type="Gene3D" id="2.60.40.4060">
    <property type="entry name" value="Reeler domain"/>
    <property type="match status" value="1"/>
</dbReference>
<keyword evidence="10 20" id="KW-0812">Transmembrane</keyword>
<dbReference type="GO" id="GO:0042742">
    <property type="term" value="P:defense response to bacterium"/>
    <property type="evidence" value="ECO:0007669"/>
    <property type="project" value="UniProtKB-KW"/>
</dbReference>
<evidence type="ECO:0000256" key="18">
    <source>
        <dbReference type="ARBA" id="ARBA00023180"/>
    </source>
</evidence>
<dbReference type="AlphaFoldDB" id="A0A9Q0M7D4"/>
<reference evidence="24" key="1">
    <citation type="submission" date="2022-12" db="EMBL/GenBank/DDBJ databases">
        <title>Genome assemblies of Blomia tropicalis.</title>
        <authorList>
            <person name="Cui Y."/>
        </authorList>
    </citation>
    <scope>NUCLEOTIDE SEQUENCE</scope>
    <source>
        <tissue evidence="24">Adult mites</tissue>
    </source>
</reference>
<feature type="region of interest" description="Disordered" evidence="19">
    <location>
        <begin position="759"/>
        <end position="844"/>
    </location>
</feature>
<keyword evidence="15" id="KW-0408">Iron</keyword>